<comment type="subunit">
    <text evidence="4 8">Dimer of large and small chains.</text>
</comment>
<dbReference type="CDD" id="cd04878">
    <property type="entry name" value="ACT_AHAS"/>
    <property type="match status" value="1"/>
</dbReference>
<dbReference type="PANTHER" id="PTHR30239">
    <property type="entry name" value="ACETOLACTATE SYNTHASE SMALL SUBUNIT"/>
    <property type="match status" value="1"/>
</dbReference>
<sequence>MPSENGRRNGYRMHTLSVLVENRPGVLARIAGLFARRGFNIDSLAVNITDDPQTSRMTIVVAGDDDTIEQITKQLNKLIDVIKVHDHTGEAVVERELALIKVNCELEQRTHIIQLVEIFRASIVDVGADTMTIEITGDSDKIDALVELLRPFGIRELVRTGKIILERGSKSL</sequence>
<dbReference type="UniPathway" id="UPA00047">
    <property type="reaction ID" value="UER00055"/>
</dbReference>
<comment type="pathway">
    <text evidence="2 8">Amino-acid biosynthesis; L-valine biosynthesis; L-valine from pyruvate: step 1/4.</text>
</comment>
<dbReference type="InterPro" id="IPR039557">
    <property type="entry name" value="AHAS_ACT"/>
</dbReference>
<dbReference type="EC" id="2.2.1.6" evidence="8"/>
<dbReference type="Pfam" id="PF22629">
    <property type="entry name" value="ACT_AHAS_ss"/>
    <property type="match status" value="1"/>
</dbReference>
<dbReference type="Pfam" id="PF10369">
    <property type="entry name" value="ALS_ss_C"/>
    <property type="match status" value="1"/>
</dbReference>
<dbReference type="FunFam" id="3.30.70.260:FF:000001">
    <property type="entry name" value="Acetolactate synthase, small subunit"/>
    <property type="match status" value="1"/>
</dbReference>
<comment type="similarity">
    <text evidence="3 8">Belongs to the acetolactate synthase small subunit family.</text>
</comment>
<dbReference type="InterPro" id="IPR045865">
    <property type="entry name" value="ACT-like_dom_sf"/>
</dbReference>
<comment type="function">
    <text evidence="8">Catalyzes the conversion of 2 pyruvate molecules into acetolactate in the first common step of the biosynthetic pathway of the branched-amino acids such as leucine, isoleucine, and valine.</text>
</comment>
<dbReference type="GO" id="GO:0003984">
    <property type="term" value="F:acetolactate synthase activity"/>
    <property type="evidence" value="ECO:0007669"/>
    <property type="project" value="UniProtKB-UniRule"/>
</dbReference>
<reference evidence="11" key="1">
    <citation type="submission" date="2017-09" db="EMBL/GenBank/DDBJ databases">
        <title>Metaegenomics of thermophilic ammonia-oxidizing enrichment culture.</title>
        <authorList>
            <person name="Kato S."/>
            <person name="Suzuki K."/>
        </authorList>
    </citation>
    <scope>NUCLEOTIDE SEQUENCE [LARGE SCALE GENOMIC DNA]</scope>
</reference>
<dbReference type="GO" id="GO:1990610">
    <property type="term" value="F:acetolactate synthase regulator activity"/>
    <property type="evidence" value="ECO:0007669"/>
    <property type="project" value="UniProtKB-UniRule"/>
</dbReference>
<feature type="domain" description="ACT" evidence="9">
    <location>
        <begin position="15"/>
        <end position="89"/>
    </location>
</feature>
<dbReference type="PROSITE" id="PS51671">
    <property type="entry name" value="ACT"/>
    <property type="match status" value="1"/>
</dbReference>
<dbReference type="AlphaFoldDB" id="A0A2H5X926"/>
<evidence type="ECO:0000313" key="10">
    <source>
        <dbReference type="EMBL" id="GBC97681.1"/>
    </source>
</evidence>
<keyword evidence="6 8" id="KW-0100">Branched-chain amino acid biosynthesis</keyword>
<dbReference type="EMBL" id="BEHT01000002">
    <property type="protein sequence ID" value="GBC97681.1"/>
    <property type="molecule type" value="Genomic_DNA"/>
</dbReference>
<keyword evidence="5 8" id="KW-0028">Amino-acid biosynthesis</keyword>
<evidence type="ECO:0000256" key="4">
    <source>
        <dbReference type="ARBA" id="ARBA00011744"/>
    </source>
</evidence>
<accession>A0A2H5X926</accession>
<organism evidence="10 11">
    <name type="scientific">Candidatus Fervidibacter japonicus</name>
    <dbReference type="NCBI Taxonomy" id="2035412"/>
    <lineage>
        <taxon>Bacteria</taxon>
        <taxon>Candidatus Fervidibacterota</taxon>
        <taxon>Candidatus Fervidibacter</taxon>
    </lineage>
</organism>
<dbReference type="Gene3D" id="3.30.70.260">
    <property type="match status" value="1"/>
</dbReference>
<keyword evidence="8 10" id="KW-0808">Transferase</keyword>
<dbReference type="PANTHER" id="PTHR30239:SF0">
    <property type="entry name" value="ACETOLACTATE SYNTHASE SMALL SUBUNIT 1, CHLOROPLASTIC"/>
    <property type="match status" value="1"/>
</dbReference>
<evidence type="ECO:0000256" key="6">
    <source>
        <dbReference type="ARBA" id="ARBA00023304"/>
    </source>
</evidence>
<evidence type="ECO:0000256" key="8">
    <source>
        <dbReference type="RuleBase" id="RU368092"/>
    </source>
</evidence>
<dbReference type="InterPro" id="IPR004789">
    <property type="entry name" value="Acetalactate_synth_ssu"/>
</dbReference>
<evidence type="ECO:0000256" key="1">
    <source>
        <dbReference type="ARBA" id="ARBA00004974"/>
    </source>
</evidence>
<evidence type="ECO:0000256" key="5">
    <source>
        <dbReference type="ARBA" id="ARBA00022605"/>
    </source>
</evidence>
<dbReference type="GO" id="GO:0005829">
    <property type="term" value="C:cytosol"/>
    <property type="evidence" value="ECO:0007669"/>
    <property type="project" value="TreeGrafter"/>
</dbReference>
<protein>
    <recommendedName>
        <fullName evidence="8">Acetolactate synthase small subunit</fullName>
        <shortName evidence="8">AHAS</shortName>
        <shortName evidence="8">ALS</shortName>
        <ecNumber evidence="8">2.2.1.6</ecNumber>
    </recommendedName>
    <alternativeName>
        <fullName evidence="8">Acetohydroxy-acid synthase small subunit</fullName>
    </alternativeName>
</protein>
<dbReference type="GO" id="GO:0009097">
    <property type="term" value="P:isoleucine biosynthetic process"/>
    <property type="evidence" value="ECO:0007669"/>
    <property type="project" value="UniProtKB-UniRule"/>
</dbReference>
<evidence type="ECO:0000256" key="2">
    <source>
        <dbReference type="ARBA" id="ARBA00005025"/>
    </source>
</evidence>
<dbReference type="Gene3D" id="3.30.70.1150">
    <property type="entry name" value="ACT-like. Chain A, domain 2"/>
    <property type="match status" value="1"/>
</dbReference>
<name>A0A2H5X926_9BACT</name>
<dbReference type="NCBIfam" id="NF008864">
    <property type="entry name" value="PRK11895.1"/>
    <property type="match status" value="1"/>
</dbReference>
<dbReference type="InterPro" id="IPR027271">
    <property type="entry name" value="Acetolactate_synth/TF_NikR_C"/>
</dbReference>
<evidence type="ECO:0000259" key="9">
    <source>
        <dbReference type="PROSITE" id="PS51671"/>
    </source>
</evidence>
<gene>
    <name evidence="10" type="primary">ilvH</name>
    <name evidence="10" type="ORF">HRbin17_00170</name>
</gene>
<dbReference type="FunFam" id="3.30.70.1150:FF:000001">
    <property type="entry name" value="Acetolactate synthase small subunit"/>
    <property type="match status" value="1"/>
</dbReference>
<evidence type="ECO:0000313" key="11">
    <source>
        <dbReference type="Proteomes" id="UP000236173"/>
    </source>
</evidence>
<comment type="pathway">
    <text evidence="1 8">Amino-acid biosynthesis; L-isoleucine biosynthesis; L-isoleucine from 2-oxobutanoate: step 1/4.</text>
</comment>
<comment type="caution">
    <text evidence="10">The sequence shown here is derived from an EMBL/GenBank/DDBJ whole genome shotgun (WGS) entry which is preliminary data.</text>
</comment>
<evidence type="ECO:0000256" key="7">
    <source>
        <dbReference type="ARBA" id="ARBA00048670"/>
    </source>
</evidence>
<dbReference type="NCBIfam" id="TIGR00119">
    <property type="entry name" value="acolac_sm"/>
    <property type="match status" value="1"/>
</dbReference>
<dbReference type="Proteomes" id="UP000236173">
    <property type="component" value="Unassembled WGS sequence"/>
</dbReference>
<dbReference type="InterPro" id="IPR002912">
    <property type="entry name" value="ACT_dom"/>
</dbReference>
<comment type="catalytic activity">
    <reaction evidence="7 8">
        <text>2 pyruvate + H(+) = (2S)-2-acetolactate + CO2</text>
        <dbReference type="Rhea" id="RHEA:25249"/>
        <dbReference type="ChEBI" id="CHEBI:15361"/>
        <dbReference type="ChEBI" id="CHEBI:15378"/>
        <dbReference type="ChEBI" id="CHEBI:16526"/>
        <dbReference type="ChEBI" id="CHEBI:58476"/>
        <dbReference type="EC" id="2.2.1.6"/>
    </reaction>
</comment>
<dbReference type="InterPro" id="IPR019455">
    <property type="entry name" value="Acetolactate_synth_ssu_C"/>
</dbReference>
<dbReference type="SUPFAM" id="SSF55021">
    <property type="entry name" value="ACT-like"/>
    <property type="match status" value="2"/>
</dbReference>
<dbReference type="UniPathway" id="UPA00049">
    <property type="reaction ID" value="UER00059"/>
</dbReference>
<proteinExistence type="inferred from homology"/>
<dbReference type="GO" id="GO:0009099">
    <property type="term" value="P:L-valine biosynthetic process"/>
    <property type="evidence" value="ECO:0007669"/>
    <property type="project" value="UniProtKB-UniRule"/>
</dbReference>
<dbReference type="InterPro" id="IPR054480">
    <property type="entry name" value="AHAS_small-like_ACT"/>
</dbReference>
<evidence type="ECO:0000256" key="3">
    <source>
        <dbReference type="ARBA" id="ARBA00006341"/>
    </source>
</evidence>